<dbReference type="GO" id="GO:0016799">
    <property type="term" value="F:hydrolase activity, hydrolyzing N-glycosyl compounds"/>
    <property type="evidence" value="ECO:0007669"/>
    <property type="project" value="InterPro"/>
</dbReference>
<evidence type="ECO:0000313" key="3">
    <source>
        <dbReference type="Proteomes" id="UP000824037"/>
    </source>
</evidence>
<accession>A0A9D2EIA1</accession>
<feature type="domain" description="Cellulose-binding Sde182 nucleoside hydrolase-like" evidence="1">
    <location>
        <begin position="8"/>
        <end position="88"/>
    </location>
</feature>
<dbReference type="InterPro" id="IPR011483">
    <property type="entry name" value="Sde182_NH-like"/>
</dbReference>
<sequence>MPATQRPRVLVSTDIGGTDPDDFQSMVHLLLYADVLDIEGLIASPYGEGRATDIHRVIDRYAVDVDRLRRHGDFPDPASLHAVVKQRSVSMITMDWSPSGR</sequence>
<dbReference type="Pfam" id="PF07632">
    <property type="entry name" value="Sde182_NH-like"/>
    <property type="match status" value="1"/>
</dbReference>
<dbReference type="InterPro" id="IPR036452">
    <property type="entry name" value="Ribo_hydro-like"/>
</dbReference>
<dbReference type="Proteomes" id="UP000824037">
    <property type="component" value="Unassembled WGS sequence"/>
</dbReference>
<evidence type="ECO:0000313" key="2">
    <source>
        <dbReference type="EMBL" id="HIZ37890.1"/>
    </source>
</evidence>
<organism evidence="2 3">
    <name type="scientific">Candidatus Ruania gallistercoris</name>
    <dbReference type="NCBI Taxonomy" id="2838746"/>
    <lineage>
        <taxon>Bacteria</taxon>
        <taxon>Bacillati</taxon>
        <taxon>Actinomycetota</taxon>
        <taxon>Actinomycetes</taxon>
        <taxon>Micrococcales</taxon>
        <taxon>Ruaniaceae</taxon>
        <taxon>Ruania</taxon>
    </lineage>
</organism>
<proteinExistence type="predicted"/>
<gene>
    <name evidence="2" type="ORF">H9815_19100</name>
</gene>
<evidence type="ECO:0000259" key="1">
    <source>
        <dbReference type="Pfam" id="PF07632"/>
    </source>
</evidence>
<comment type="caution">
    <text evidence="2">The sequence shown here is derived from an EMBL/GenBank/DDBJ whole genome shotgun (WGS) entry which is preliminary data.</text>
</comment>
<dbReference type="EMBL" id="DXBY01000327">
    <property type="protein sequence ID" value="HIZ37890.1"/>
    <property type="molecule type" value="Genomic_DNA"/>
</dbReference>
<dbReference type="Gene3D" id="3.90.245.10">
    <property type="entry name" value="Ribonucleoside hydrolase-like"/>
    <property type="match status" value="1"/>
</dbReference>
<reference evidence="2" key="2">
    <citation type="submission" date="2021-04" db="EMBL/GenBank/DDBJ databases">
        <authorList>
            <person name="Gilroy R."/>
        </authorList>
    </citation>
    <scope>NUCLEOTIDE SEQUENCE</scope>
    <source>
        <strain evidence="2">ChiGjej4B4-7305</strain>
    </source>
</reference>
<dbReference type="AlphaFoldDB" id="A0A9D2EIA1"/>
<name>A0A9D2EIA1_9MICO</name>
<protein>
    <submittedName>
        <fullName evidence="2">DUF1593 domain-containing protein</fullName>
    </submittedName>
</protein>
<reference evidence="2" key="1">
    <citation type="journal article" date="2021" name="PeerJ">
        <title>Extensive microbial diversity within the chicken gut microbiome revealed by metagenomics and culture.</title>
        <authorList>
            <person name="Gilroy R."/>
            <person name="Ravi A."/>
            <person name="Getino M."/>
            <person name="Pursley I."/>
            <person name="Horton D.L."/>
            <person name="Alikhan N.F."/>
            <person name="Baker D."/>
            <person name="Gharbi K."/>
            <person name="Hall N."/>
            <person name="Watson M."/>
            <person name="Adriaenssens E.M."/>
            <person name="Foster-Nyarko E."/>
            <person name="Jarju S."/>
            <person name="Secka A."/>
            <person name="Antonio M."/>
            <person name="Oren A."/>
            <person name="Chaudhuri R.R."/>
            <person name="La Ragione R."/>
            <person name="Hildebrand F."/>
            <person name="Pallen M.J."/>
        </authorList>
    </citation>
    <scope>NUCLEOTIDE SEQUENCE</scope>
    <source>
        <strain evidence="2">ChiGjej4B4-7305</strain>
    </source>
</reference>